<dbReference type="Proteomes" id="UP001474181">
    <property type="component" value="Unassembled WGS sequence"/>
</dbReference>
<accession>A0ABV1WSJ2</accession>
<dbReference type="EMBL" id="JBEPEK010000052">
    <property type="protein sequence ID" value="MER7179792.1"/>
    <property type="molecule type" value="Genomic_DNA"/>
</dbReference>
<name>A0ABV1WSJ2_9ACTN</name>
<sequence>MSAEIVQLVEQAGPYLTTAVSVFGTAVLTRAEDAAADATANLGRRILQAVWHRRGEQGQAELEAAVQDAADDPDDGDAAATLRQQIKRALREDVALREELAGMLASAAGAGSVNVTASGERSIAAQTIHTAVTGDNVTLRP</sequence>
<protein>
    <submittedName>
        <fullName evidence="1">Uncharacterized protein</fullName>
    </submittedName>
</protein>
<gene>
    <name evidence="1" type="ORF">ABT404_09965</name>
</gene>
<evidence type="ECO:0000313" key="2">
    <source>
        <dbReference type="Proteomes" id="UP001474181"/>
    </source>
</evidence>
<organism evidence="1 2">
    <name type="scientific">Streptomyces hyaluromycini</name>
    <dbReference type="NCBI Taxonomy" id="1377993"/>
    <lineage>
        <taxon>Bacteria</taxon>
        <taxon>Bacillati</taxon>
        <taxon>Actinomycetota</taxon>
        <taxon>Actinomycetes</taxon>
        <taxon>Kitasatosporales</taxon>
        <taxon>Streptomycetaceae</taxon>
        <taxon>Streptomyces</taxon>
    </lineage>
</organism>
<proteinExistence type="predicted"/>
<evidence type="ECO:0000313" key="1">
    <source>
        <dbReference type="EMBL" id="MER7179792.1"/>
    </source>
</evidence>
<dbReference type="RefSeq" id="WP_350779293.1">
    <property type="nucleotide sequence ID" value="NZ_JBEPEK010000052.1"/>
</dbReference>
<reference evidence="1 2" key="1">
    <citation type="submission" date="2024-06" db="EMBL/GenBank/DDBJ databases">
        <title>The Natural Products Discovery Center: Release of the First 8490 Sequenced Strains for Exploring Actinobacteria Biosynthetic Diversity.</title>
        <authorList>
            <person name="Kalkreuter E."/>
            <person name="Kautsar S.A."/>
            <person name="Yang D."/>
            <person name="Bader C.D."/>
            <person name="Teijaro C.N."/>
            <person name="Fluegel L."/>
            <person name="Davis C.M."/>
            <person name="Simpson J.R."/>
            <person name="Lauterbach L."/>
            <person name="Steele A.D."/>
            <person name="Gui C."/>
            <person name="Meng S."/>
            <person name="Li G."/>
            <person name="Viehrig K."/>
            <person name="Ye F."/>
            <person name="Su P."/>
            <person name="Kiefer A.F."/>
            <person name="Nichols A."/>
            <person name="Cepeda A.J."/>
            <person name="Yan W."/>
            <person name="Fan B."/>
            <person name="Jiang Y."/>
            <person name="Adhikari A."/>
            <person name="Zheng C.-J."/>
            <person name="Schuster L."/>
            <person name="Cowan T.M."/>
            <person name="Smanski M.J."/>
            <person name="Chevrette M.G."/>
            <person name="De Carvalho L.P.S."/>
            <person name="Shen B."/>
        </authorList>
    </citation>
    <scope>NUCLEOTIDE SEQUENCE [LARGE SCALE GENOMIC DNA]</scope>
    <source>
        <strain evidence="1 2">NPDC000234</strain>
    </source>
</reference>
<comment type="caution">
    <text evidence="1">The sequence shown here is derived from an EMBL/GenBank/DDBJ whole genome shotgun (WGS) entry which is preliminary data.</text>
</comment>
<keyword evidence="2" id="KW-1185">Reference proteome</keyword>